<proteinExistence type="predicted"/>
<evidence type="ECO:0000256" key="1">
    <source>
        <dbReference type="ARBA" id="ARBA00023002"/>
    </source>
</evidence>
<dbReference type="Proteomes" id="UP001150259">
    <property type="component" value="Unassembled WGS sequence"/>
</dbReference>
<evidence type="ECO:0000313" key="3">
    <source>
        <dbReference type="EMBL" id="MDC5697588.1"/>
    </source>
</evidence>
<dbReference type="EMBL" id="JAPFQL010000038">
    <property type="protein sequence ID" value="MDC5697588.1"/>
    <property type="molecule type" value="Genomic_DNA"/>
</dbReference>
<dbReference type="InterPro" id="IPR051267">
    <property type="entry name" value="STEAP_metalloreductase"/>
</dbReference>
<feature type="domain" description="Pyrroline-5-carboxylate reductase catalytic N-terminal" evidence="2">
    <location>
        <begin position="3"/>
        <end position="92"/>
    </location>
</feature>
<accession>A0ABT5GH52</accession>
<dbReference type="PANTHER" id="PTHR14239:SF10">
    <property type="entry name" value="REDUCTASE"/>
    <property type="match status" value="1"/>
</dbReference>
<sequence length="211" mass="21414">MHVAIIGSGNVGGALAGAATAAGHSVTLAAADPQHAAEVAGRAGANAASSNADAVRDADVVVLAIPGLAVPAVADELRDALQGKVVIDSTNPLNESFSDTTTTDRSAAEELQERIPGVPVVKAFNTIFASRHGNPTESGQPLDAYIAGDDADAKGKASELAGSLGYRVIDAGSLRMARALEEMAFLNISLNAGNSWTWQSGWKLVGPTDAQ</sequence>
<evidence type="ECO:0000259" key="2">
    <source>
        <dbReference type="Pfam" id="PF03807"/>
    </source>
</evidence>
<dbReference type="InterPro" id="IPR028939">
    <property type="entry name" value="P5C_Rdtase_cat_N"/>
</dbReference>
<dbReference type="InterPro" id="IPR036291">
    <property type="entry name" value="NAD(P)-bd_dom_sf"/>
</dbReference>
<keyword evidence="4" id="KW-1185">Reference proteome</keyword>
<name>A0ABT5GH52_9MICO</name>
<comment type="caution">
    <text evidence="3">The sequence shown here is derived from an EMBL/GenBank/DDBJ whole genome shotgun (WGS) entry which is preliminary data.</text>
</comment>
<dbReference type="Gene3D" id="3.40.50.720">
    <property type="entry name" value="NAD(P)-binding Rossmann-like Domain"/>
    <property type="match status" value="1"/>
</dbReference>
<reference evidence="3 4" key="1">
    <citation type="submission" date="2022-11" db="EMBL/GenBank/DDBJ databases">
        <title>Anaerobic phenanthrene biodegradation by a DNRA strain PheN6.</title>
        <authorList>
            <person name="Zhang Z."/>
        </authorList>
    </citation>
    <scope>NUCLEOTIDE SEQUENCE [LARGE SCALE GENOMIC DNA]</scope>
    <source>
        <strain evidence="3 4">PheN6</strain>
    </source>
</reference>
<organism evidence="3 4">
    <name type="scientific">Intrasporangium calvum</name>
    <dbReference type="NCBI Taxonomy" id="53358"/>
    <lineage>
        <taxon>Bacteria</taxon>
        <taxon>Bacillati</taxon>
        <taxon>Actinomycetota</taxon>
        <taxon>Actinomycetes</taxon>
        <taxon>Micrococcales</taxon>
        <taxon>Intrasporangiaceae</taxon>
        <taxon>Intrasporangium</taxon>
    </lineage>
</organism>
<dbReference type="SUPFAM" id="SSF51735">
    <property type="entry name" value="NAD(P)-binding Rossmann-fold domains"/>
    <property type="match status" value="1"/>
</dbReference>
<dbReference type="PANTHER" id="PTHR14239">
    <property type="entry name" value="DUDULIN-RELATED"/>
    <property type="match status" value="1"/>
</dbReference>
<gene>
    <name evidence="3" type="ORF">OO014_09990</name>
</gene>
<evidence type="ECO:0000313" key="4">
    <source>
        <dbReference type="Proteomes" id="UP001150259"/>
    </source>
</evidence>
<dbReference type="RefSeq" id="WP_272462165.1">
    <property type="nucleotide sequence ID" value="NZ_JAPFQL010000038.1"/>
</dbReference>
<dbReference type="Pfam" id="PF03807">
    <property type="entry name" value="F420_oxidored"/>
    <property type="match status" value="1"/>
</dbReference>
<protein>
    <submittedName>
        <fullName evidence="3">NAD(P)-binding domain-containing protein</fullName>
    </submittedName>
</protein>
<keyword evidence="1" id="KW-0560">Oxidoreductase</keyword>